<dbReference type="InterPro" id="IPR043128">
    <property type="entry name" value="Rev_trsase/Diguanyl_cyclase"/>
</dbReference>
<feature type="domain" description="EAL" evidence="4">
    <location>
        <begin position="455"/>
        <end position="711"/>
    </location>
</feature>
<evidence type="ECO:0000259" key="4">
    <source>
        <dbReference type="PROSITE" id="PS50883"/>
    </source>
</evidence>
<dbReference type="Pfam" id="PF00990">
    <property type="entry name" value="GGDEF"/>
    <property type="match status" value="1"/>
</dbReference>
<dbReference type="PROSITE" id="PS50883">
    <property type="entry name" value="EAL"/>
    <property type="match status" value="1"/>
</dbReference>
<dbReference type="InterPro" id="IPR001633">
    <property type="entry name" value="EAL_dom"/>
</dbReference>
<proteinExistence type="predicted"/>
<evidence type="ECO:0000313" key="7">
    <source>
        <dbReference type="EMBL" id="OLQ74699.1"/>
    </source>
</evidence>
<evidence type="ECO:0000256" key="1">
    <source>
        <dbReference type="ARBA" id="ARBA00012282"/>
    </source>
</evidence>
<dbReference type="STRING" id="1903952.BIT28_16165"/>
<dbReference type="Pfam" id="PF00563">
    <property type="entry name" value="EAL"/>
    <property type="match status" value="1"/>
</dbReference>
<feature type="domain" description="GGDEF" evidence="6">
    <location>
        <begin position="303"/>
        <end position="446"/>
    </location>
</feature>
<dbReference type="InterPro" id="IPR000160">
    <property type="entry name" value="GGDEF_dom"/>
</dbReference>
<dbReference type="PANTHER" id="PTHR44757:SF2">
    <property type="entry name" value="BIOFILM ARCHITECTURE MAINTENANCE PROTEIN MBAA"/>
    <property type="match status" value="1"/>
</dbReference>
<dbReference type="SUPFAM" id="SSF158472">
    <property type="entry name" value="HAMP domain-like"/>
    <property type="match status" value="1"/>
</dbReference>
<dbReference type="SMART" id="SM00304">
    <property type="entry name" value="HAMP"/>
    <property type="match status" value="1"/>
</dbReference>
<keyword evidence="8" id="KW-1185">Reference proteome</keyword>
<dbReference type="SMART" id="SM00052">
    <property type="entry name" value="EAL"/>
    <property type="match status" value="1"/>
</dbReference>
<feature type="transmembrane region" description="Helical" evidence="3">
    <location>
        <begin position="194"/>
        <end position="214"/>
    </location>
</feature>
<dbReference type="InterPro" id="IPR035919">
    <property type="entry name" value="EAL_sf"/>
</dbReference>
<dbReference type="InterPro" id="IPR003660">
    <property type="entry name" value="HAMP_dom"/>
</dbReference>
<dbReference type="SUPFAM" id="SSF141868">
    <property type="entry name" value="EAL domain-like"/>
    <property type="match status" value="1"/>
</dbReference>
<evidence type="ECO:0000259" key="5">
    <source>
        <dbReference type="PROSITE" id="PS50885"/>
    </source>
</evidence>
<dbReference type="Gene3D" id="6.10.340.10">
    <property type="match status" value="1"/>
</dbReference>
<feature type="domain" description="HAMP" evidence="5">
    <location>
        <begin position="215"/>
        <end position="267"/>
    </location>
</feature>
<dbReference type="SMART" id="SM00267">
    <property type="entry name" value="GGDEF"/>
    <property type="match status" value="1"/>
</dbReference>
<dbReference type="GO" id="GO:0007165">
    <property type="term" value="P:signal transduction"/>
    <property type="evidence" value="ECO:0007669"/>
    <property type="project" value="InterPro"/>
</dbReference>
<dbReference type="Pfam" id="PF00672">
    <property type="entry name" value="HAMP"/>
    <property type="match status" value="1"/>
</dbReference>
<name>A0A1Q9GJL8_9GAMM</name>
<dbReference type="Gene3D" id="3.20.20.450">
    <property type="entry name" value="EAL domain"/>
    <property type="match status" value="1"/>
</dbReference>
<organism evidence="7 8">
    <name type="scientific">Photobacterium proteolyticum</name>
    <dbReference type="NCBI Taxonomy" id="1903952"/>
    <lineage>
        <taxon>Bacteria</taxon>
        <taxon>Pseudomonadati</taxon>
        <taxon>Pseudomonadota</taxon>
        <taxon>Gammaproteobacteria</taxon>
        <taxon>Vibrionales</taxon>
        <taxon>Vibrionaceae</taxon>
        <taxon>Photobacterium</taxon>
    </lineage>
</organism>
<evidence type="ECO:0000256" key="3">
    <source>
        <dbReference type="SAM" id="Phobius"/>
    </source>
</evidence>
<dbReference type="GO" id="GO:0071111">
    <property type="term" value="F:cyclic-guanylate-specific phosphodiesterase activity"/>
    <property type="evidence" value="ECO:0007669"/>
    <property type="project" value="UniProtKB-EC"/>
</dbReference>
<dbReference type="FunFam" id="3.20.20.450:FF:000001">
    <property type="entry name" value="Cyclic di-GMP phosphodiesterase yahA"/>
    <property type="match status" value="1"/>
</dbReference>
<evidence type="ECO:0000259" key="6">
    <source>
        <dbReference type="PROSITE" id="PS50887"/>
    </source>
</evidence>
<evidence type="ECO:0000313" key="8">
    <source>
        <dbReference type="Proteomes" id="UP000186905"/>
    </source>
</evidence>
<sequence>MKLKSKLVMGNMLMVILTMGFLTFSQLLISSYYDDEILVKTSDNISERFVAHARSQAEQTVSYLSEALLNPMYFYDIETIRSLLEPALKIESVIAIKVFDTTGLVIHTGKEPDYDYGIPLDMPLVEEAVLENKQAFSKAGSSELTIARPLTMNKKLLGGVVMTYSLKAIQKDIEDNKSIVNDINRLSRKYNTTLTAIVTIVMCLVSLFLSILIARTLVNPITKLLWHSRRISKGEYQVSNNIHRNDELGELAAAFDEMSTSLKERSDAIEFLAYNDPLTELPNRTQFIKFLDSQINSTNESDEALAVFFIDLDEFKRINDNLGHQAGDELLCEAASILRGIKTQTSHKLSKLNSLIARAGGDEFLICLSGVSSLDPVSKFASEIVNVFKKPIYLRGSGEFVVVGASVGIALYPDSGSAAEDLVKNADIAMYTAKSNGKGNFCQFNYEMERQVLSRGLMERELRSAIMDFSQFQLFYQPKLDLITGNIVGVEALLRWTHPSKGSISPAKFIPIAEATGIINPLGEWIVQQACRDIQNWNSHALHPDFHVALNLSPKQLYGGKVFNILRQQLKRYDLDASRLHVEVTETALMSDKNSAKETLDSLRNIGIEVWLDDFGTGYSSLGYLREFNIDGLKIDRSFVSDIDNDSNDRTLCSAIISMAHQLGIKVVAEGIETTTQSSFLSDAKCDYGQGYLFAKPMPAGDLEQKLRGTSLQETPNNEIYMKELDSYASS</sequence>
<dbReference type="RefSeq" id="WP_075765429.1">
    <property type="nucleotide sequence ID" value="NZ_MJIL01000080.1"/>
</dbReference>
<dbReference type="InterPro" id="IPR052155">
    <property type="entry name" value="Biofilm_reg_signaling"/>
</dbReference>
<accession>A0A1Q9GJL8</accession>
<dbReference type="InterPro" id="IPR029787">
    <property type="entry name" value="Nucleotide_cyclase"/>
</dbReference>
<dbReference type="PANTHER" id="PTHR44757">
    <property type="entry name" value="DIGUANYLATE CYCLASE DGCP"/>
    <property type="match status" value="1"/>
</dbReference>
<dbReference type="PROSITE" id="PS50885">
    <property type="entry name" value="HAMP"/>
    <property type="match status" value="1"/>
</dbReference>
<comment type="caution">
    <text evidence="7">The sequence shown here is derived from an EMBL/GenBank/DDBJ whole genome shotgun (WGS) entry which is preliminary data.</text>
</comment>
<keyword evidence="2" id="KW-0973">c-di-GMP</keyword>
<dbReference type="CDD" id="cd06225">
    <property type="entry name" value="HAMP"/>
    <property type="match status" value="1"/>
</dbReference>
<dbReference type="EC" id="3.1.4.52" evidence="1"/>
<dbReference type="CDD" id="cd01949">
    <property type="entry name" value="GGDEF"/>
    <property type="match status" value="1"/>
</dbReference>
<dbReference type="Gene3D" id="3.30.70.270">
    <property type="match status" value="1"/>
</dbReference>
<gene>
    <name evidence="7" type="ORF">BIT28_16165</name>
</gene>
<dbReference type="GO" id="GO:0016020">
    <property type="term" value="C:membrane"/>
    <property type="evidence" value="ECO:0007669"/>
    <property type="project" value="InterPro"/>
</dbReference>
<dbReference type="PROSITE" id="PS50887">
    <property type="entry name" value="GGDEF"/>
    <property type="match status" value="1"/>
</dbReference>
<dbReference type="OrthoDB" id="1316910at2"/>
<keyword evidence="3" id="KW-1133">Transmembrane helix</keyword>
<reference evidence="7 8" key="1">
    <citation type="submission" date="2016-09" db="EMBL/GenBank/DDBJ databases">
        <title>Photobacterium proteolyticum sp. nov. a protease producing bacterium isolated from ocean sediments of Laizhou Bay.</title>
        <authorList>
            <person name="Li Y."/>
        </authorList>
    </citation>
    <scope>NUCLEOTIDE SEQUENCE [LARGE SCALE GENOMIC DNA]</scope>
    <source>
        <strain evidence="7 8">13-12</strain>
    </source>
</reference>
<protein>
    <recommendedName>
        <fullName evidence="1">cyclic-guanylate-specific phosphodiesterase</fullName>
        <ecNumber evidence="1">3.1.4.52</ecNumber>
    </recommendedName>
</protein>
<dbReference type="EMBL" id="MJIL01000080">
    <property type="protein sequence ID" value="OLQ74699.1"/>
    <property type="molecule type" value="Genomic_DNA"/>
</dbReference>
<dbReference type="NCBIfam" id="TIGR00254">
    <property type="entry name" value="GGDEF"/>
    <property type="match status" value="1"/>
</dbReference>
<feature type="transmembrane region" description="Helical" evidence="3">
    <location>
        <begin position="12"/>
        <end position="33"/>
    </location>
</feature>
<dbReference type="Proteomes" id="UP000186905">
    <property type="component" value="Unassembled WGS sequence"/>
</dbReference>
<keyword evidence="3" id="KW-0472">Membrane</keyword>
<dbReference type="AlphaFoldDB" id="A0A1Q9GJL8"/>
<dbReference type="CDD" id="cd01948">
    <property type="entry name" value="EAL"/>
    <property type="match status" value="1"/>
</dbReference>
<keyword evidence="3" id="KW-0812">Transmembrane</keyword>
<evidence type="ECO:0000256" key="2">
    <source>
        <dbReference type="ARBA" id="ARBA00022636"/>
    </source>
</evidence>
<dbReference type="SUPFAM" id="SSF55073">
    <property type="entry name" value="Nucleotide cyclase"/>
    <property type="match status" value="1"/>
</dbReference>